<dbReference type="Gene3D" id="3.60.70.12">
    <property type="entry name" value="L-amino peptidase D-ALA esterase/amidase"/>
    <property type="match status" value="1"/>
</dbReference>
<evidence type="ECO:0000313" key="2">
    <source>
        <dbReference type="EMBL" id="MDD0813670.1"/>
    </source>
</evidence>
<dbReference type="CDD" id="cd02253">
    <property type="entry name" value="DmpA"/>
    <property type="match status" value="1"/>
</dbReference>
<proteinExistence type="inferred from homology"/>
<comment type="similarity">
    <text evidence="1">Belongs to the peptidase S58 family.</text>
</comment>
<accession>A0ABT5MB89</accession>
<dbReference type="EMBL" id="JAQSIO010000001">
    <property type="protein sequence ID" value="MDD0813670.1"/>
    <property type="molecule type" value="Genomic_DNA"/>
</dbReference>
<dbReference type="Pfam" id="PF03576">
    <property type="entry name" value="Peptidase_S58"/>
    <property type="match status" value="1"/>
</dbReference>
<gene>
    <name evidence="2" type="ORF">PSQ39_03425</name>
</gene>
<dbReference type="PANTHER" id="PTHR36512:SF3">
    <property type="entry name" value="BLR5678 PROTEIN"/>
    <property type="match status" value="1"/>
</dbReference>
<organism evidence="2 3">
    <name type="scientific">Curvibacter microcysteis</name>
    <dbReference type="NCBI Taxonomy" id="3026419"/>
    <lineage>
        <taxon>Bacteria</taxon>
        <taxon>Pseudomonadati</taxon>
        <taxon>Pseudomonadota</taxon>
        <taxon>Betaproteobacteria</taxon>
        <taxon>Burkholderiales</taxon>
        <taxon>Comamonadaceae</taxon>
        <taxon>Curvibacter</taxon>
    </lineage>
</organism>
<dbReference type="PANTHER" id="PTHR36512">
    <property type="entry name" value="D-AMINOPEPTIDASE"/>
    <property type="match status" value="1"/>
</dbReference>
<name>A0ABT5MB89_9BURK</name>
<protein>
    <submittedName>
        <fullName evidence="2">P1 family peptidase</fullName>
    </submittedName>
</protein>
<dbReference type="RefSeq" id="WP_273925188.1">
    <property type="nucleotide sequence ID" value="NZ_JAQSIO010000001.1"/>
</dbReference>
<dbReference type="InterPro" id="IPR016117">
    <property type="entry name" value="ArgJ-like_dom_sf"/>
</dbReference>
<sequence length="367" mass="37802">MARSALGAPQVGRLPSGPLDAITDVAGVALGHVTLSEGAVQTGATVLLPAPGDLFLHKLPAGLAVINGFGKSAGLMQVQELGQIESPIALVSTFAVGTASTALIRDAMAQQPELARSLPTLNPLVFECNDGWLNDARALALQEAHVWQALQAARDAGAGRHFEQGAVGAGRGMSCHGLKGGVGSASRRLVWQGQTFTLGALVLANQGRPEALTVAGQCIGPGLQARIARTEAAGPERGSIIIVLATDAPLDARQLQRVARRSAAGLARTGSDYGHGSGDVALAFSTAYRLPQRADEAMPCVTLLHESALDGFFQAAAEATEQAILHALWAAQPVSGRDGHHRHALTTVAPELLSLPPAAWPAVFSDA</sequence>
<comment type="caution">
    <text evidence="2">The sequence shown here is derived from an EMBL/GenBank/DDBJ whole genome shotgun (WGS) entry which is preliminary data.</text>
</comment>
<evidence type="ECO:0000256" key="1">
    <source>
        <dbReference type="ARBA" id="ARBA00007068"/>
    </source>
</evidence>
<dbReference type="InterPro" id="IPR005321">
    <property type="entry name" value="Peptidase_S58_DmpA"/>
</dbReference>
<evidence type="ECO:0000313" key="3">
    <source>
        <dbReference type="Proteomes" id="UP001528672"/>
    </source>
</evidence>
<dbReference type="SUPFAM" id="SSF56266">
    <property type="entry name" value="DmpA/ArgJ-like"/>
    <property type="match status" value="1"/>
</dbReference>
<keyword evidence="3" id="KW-1185">Reference proteome</keyword>
<reference evidence="2 3" key="1">
    <citation type="submission" date="2023-02" db="EMBL/GenBank/DDBJ databases">
        <title>Bacterial whole genome sequence for Curvibacter sp. HBC28.</title>
        <authorList>
            <person name="Le V."/>
            <person name="Ko S.-R."/>
            <person name="Ahn C.-Y."/>
            <person name="Oh H.-M."/>
        </authorList>
    </citation>
    <scope>NUCLEOTIDE SEQUENCE [LARGE SCALE GENOMIC DNA]</scope>
    <source>
        <strain evidence="2 3">HBC28</strain>
    </source>
</reference>
<dbReference type="Proteomes" id="UP001528672">
    <property type="component" value="Unassembled WGS sequence"/>
</dbReference>